<name>A0A8H3FQQ2_9LECA</name>
<feature type="compositionally biased region" description="Polar residues" evidence="1">
    <location>
        <begin position="1"/>
        <end position="17"/>
    </location>
</feature>
<reference evidence="2" key="1">
    <citation type="submission" date="2021-03" db="EMBL/GenBank/DDBJ databases">
        <authorList>
            <person name="Tagirdzhanova G."/>
        </authorList>
    </citation>
    <scope>NUCLEOTIDE SEQUENCE</scope>
</reference>
<dbReference type="AlphaFoldDB" id="A0A8H3FQQ2"/>
<feature type="region of interest" description="Disordered" evidence="1">
    <location>
        <begin position="1"/>
        <end position="89"/>
    </location>
</feature>
<dbReference type="EMBL" id="CAJPDQ010000032">
    <property type="protein sequence ID" value="CAF9929412.1"/>
    <property type="molecule type" value="Genomic_DNA"/>
</dbReference>
<keyword evidence="3" id="KW-1185">Reference proteome</keyword>
<evidence type="ECO:0000313" key="3">
    <source>
        <dbReference type="Proteomes" id="UP000664169"/>
    </source>
</evidence>
<gene>
    <name evidence="2" type="ORF">GOMPHAMPRED_005393</name>
</gene>
<protein>
    <submittedName>
        <fullName evidence="2">Uncharacterized protein</fullName>
    </submittedName>
</protein>
<dbReference type="Proteomes" id="UP000664169">
    <property type="component" value="Unassembled WGS sequence"/>
</dbReference>
<organism evidence="2 3">
    <name type="scientific">Gomphillus americanus</name>
    <dbReference type="NCBI Taxonomy" id="1940652"/>
    <lineage>
        <taxon>Eukaryota</taxon>
        <taxon>Fungi</taxon>
        <taxon>Dikarya</taxon>
        <taxon>Ascomycota</taxon>
        <taxon>Pezizomycotina</taxon>
        <taxon>Lecanoromycetes</taxon>
        <taxon>OSLEUM clade</taxon>
        <taxon>Ostropomycetidae</taxon>
        <taxon>Ostropales</taxon>
        <taxon>Graphidaceae</taxon>
        <taxon>Gomphilloideae</taxon>
        <taxon>Gomphillus</taxon>
    </lineage>
</organism>
<proteinExistence type="predicted"/>
<feature type="compositionally biased region" description="Basic and acidic residues" evidence="1">
    <location>
        <begin position="18"/>
        <end position="52"/>
    </location>
</feature>
<feature type="compositionally biased region" description="Basic and acidic residues" evidence="1">
    <location>
        <begin position="60"/>
        <end position="79"/>
    </location>
</feature>
<evidence type="ECO:0000256" key="1">
    <source>
        <dbReference type="SAM" id="MobiDB-lite"/>
    </source>
</evidence>
<evidence type="ECO:0000313" key="2">
    <source>
        <dbReference type="EMBL" id="CAF9929412.1"/>
    </source>
</evidence>
<sequence length="89" mass="10059">MRNQAFSTSQQRTAFSESDTHRHEERNSEIDKHKNDSVGKAQEGKGEWKKELASNSEAAIKADRGEIDASQDSIKKLENETQEILGNKK</sequence>
<accession>A0A8H3FQQ2</accession>
<comment type="caution">
    <text evidence="2">The sequence shown here is derived from an EMBL/GenBank/DDBJ whole genome shotgun (WGS) entry which is preliminary data.</text>
</comment>
<dbReference type="OrthoDB" id="529205at2759"/>